<dbReference type="EMBL" id="JAPUUL010000189">
    <property type="protein sequence ID" value="KAJ8132040.1"/>
    <property type="molecule type" value="Genomic_DNA"/>
</dbReference>
<evidence type="ECO:0000313" key="1">
    <source>
        <dbReference type="EMBL" id="KAJ8132040.1"/>
    </source>
</evidence>
<comment type="caution">
    <text evidence="1">The sequence shown here is derived from an EMBL/GenBank/DDBJ whole genome shotgun (WGS) entry which is preliminary data.</text>
</comment>
<accession>A0ACC2JXA2</accession>
<sequence length="284" mass="31169">MTVYVHAAEAAPPLRQFEQVYNNVITYVNHIALQNSAQIPASGIFHLSVSSALATFVQAAGLWRDAHVSIWAVGQNNFTSTIIQDLTKVGFFYSSFISSTLQTPTATPTAAMAHVKRHGDSMDGELMTSEDMAMVFFQNMVTPLFSLAWTPSNTHAYAGTCIFLIVLAVIHRALMAFRSLAFDGNPNLISRARVDSDKESLVSERIQPPRMGNLGQQLRERRARHPFLFSVEIGRSLLEVFIGGVGYLLMLAVMTFNVGYFLSVLAGIFLGTFLFGRLGASASH</sequence>
<protein>
    <submittedName>
        <fullName evidence="1">Uncharacterized protein</fullName>
    </submittedName>
</protein>
<dbReference type="Proteomes" id="UP001153332">
    <property type="component" value="Unassembled WGS sequence"/>
</dbReference>
<proteinExistence type="predicted"/>
<reference evidence="1" key="1">
    <citation type="submission" date="2022-12" db="EMBL/GenBank/DDBJ databases">
        <title>Genome Sequence of Lasiodiplodia mahajangana.</title>
        <authorList>
            <person name="Buettner E."/>
        </authorList>
    </citation>
    <scope>NUCLEOTIDE SEQUENCE</scope>
    <source>
        <strain evidence="1">VT137</strain>
    </source>
</reference>
<organism evidence="1 2">
    <name type="scientific">Lasiodiplodia mahajangana</name>
    <dbReference type="NCBI Taxonomy" id="1108764"/>
    <lineage>
        <taxon>Eukaryota</taxon>
        <taxon>Fungi</taxon>
        <taxon>Dikarya</taxon>
        <taxon>Ascomycota</taxon>
        <taxon>Pezizomycotina</taxon>
        <taxon>Dothideomycetes</taxon>
        <taxon>Dothideomycetes incertae sedis</taxon>
        <taxon>Botryosphaeriales</taxon>
        <taxon>Botryosphaeriaceae</taxon>
        <taxon>Lasiodiplodia</taxon>
    </lineage>
</organism>
<keyword evidence="2" id="KW-1185">Reference proteome</keyword>
<evidence type="ECO:0000313" key="2">
    <source>
        <dbReference type="Proteomes" id="UP001153332"/>
    </source>
</evidence>
<gene>
    <name evidence="1" type="ORF">O1611_g1589</name>
</gene>
<name>A0ACC2JXA2_9PEZI</name>